<sequence length="544" mass="59237">MASGFLKTWPAQSWSLPRLKKGQKVAAIFGTGHVVTFDGVFLEFPSYPASYCTYLLAHDIGGRQFTLTTSADDLLIDFPEITLTISGQDGRVLVNGSDALVHLPLVLKSGQVDVYREGHLVRVRGHGLTIYCDTSKFFCTFVLDESHHSNLLGTLGNADGNTDNEYELPDGQVAKDAAQLAAGYEMSGYAECRALLNPVKSVQENTDECWQRVPQSLKRCLMETDMEELFQEACSWDVSHRTSACTSINAMAAFCSHHGYWVDNLHCDHCLNLPEAQGQKSFRVKSGPLLEVVVLLAESSFDPQVATSVLIGTQKLVNAVDASFKARGHDTKYAFVLNGGGSSHHYRNPHLRTTAKDVFVSHTEAAGKLLKSVGQSSKTVATDLAMTLDYTLDTVPFSAEAARVVLAISASDFNSSRSELDLLHDKVLSSGVTVYAFSHYPTVDQRGRVFGLRADGLVFPESTAGEEYLDYPSRAGLLAKLAAATKGSAFQVQFVEAGLPAEFFNVVAQEIFAKVGKEARGCRECECDRGRAWSSVARCRPVGC</sequence>
<dbReference type="PROSITE" id="PS51233">
    <property type="entry name" value="VWFD"/>
    <property type="match status" value="1"/>
</dbReference>
<organism evidence="2">
    <name type="scientific">Rhipicephalus zambeziensis</name>
    <dbReference type="NCBI Taxonomy" id="60191"/>
    <lineage>
        <taxon>Eukaryota</taxon>
        <taxon>Metazoa</taxon>
        <taxon>Ecdysozoa</taxon>
        <taxon>Arthropoda</taxon>
        <taxon>Chelicerata</taxon>
        <taxon>Arachnida</taxon>
        <taxon>Acari</taxon>
        <taxon>Parasitiformes</taxon>
        <taxon>Ixodida</taxon>
        <taxon>Ixodoidea</taxon>
        <taxon>Ixodidae</taxon>
        <taxon>Rhipicephalinae</taxon>
        <taxon>Rhipicephalus</taxon>
        <taxon>Rhipicephalus</taxon>
    </lineage>
</organism>
<proteinExistence type="predicted"/>
<reference evidence="2" key="1">
    <citation type="journal article" date="2017" name="Parasit. Vectors">
        <title>Sialotranscriptomics of Rhipicephalus zambeziensis reveals intricate expression profiles of secretory proteins and suggests tight temporal transcriptional regulation during blood-feeding.</title>
        <authorList>
            <person name="de Castro M.H."/>
            <person name="de Klerk D."/>
            <person name="Pienaar R."/>
            <person name="Rees D.J.G."/>
            <person name="Mans B.J."/>
        </authorList>
    </citation>
    <scope>NUCLEOTIDE SEQUENCE</scope>
    <source>
        <tissue evidence="2">Salivary glands</tissue>
    </source>
</reference>
<protein>
    <submittedName>
        <fullName evidence="2">Apolipoprotein b</fullName>
    </submittedName>
</protein>
<dbReference type="PANTHER" id="PTHR37860:SF1">
    <property type="match status" value="1"/>
</dbReference>
<name>A0A224YRJ6_9ACAR</name>
<dbReference type="SMART" id="SM00216">
    <property type="entry name" value="VWD"/>
    <property type="match status" value="1"/>
</dbReference>
<evidence type="ECO:0000259" key="1">
    <source>
        <dbReference type="PROSITE" id="PS51233"/>
    </source>
</evidence>
<dbReference type="EMBL" id="GFPF01006075">
    <property type="protein sequence ID" value="MAA17221.1"/>
    <property type="molecule type" value="Transcribed_RNA"/>
</dbReference>
<evidence type="ECO:0000313" key="2">
    <source>
        <dbReference type="EMBL" id="MAA17221.1"/>
    </source>
</evidence>
<dbReference type="InterPro" id="IPR001846">
    <property type="entry name" value="VWF_type-D"/>
</dbReference>
<dbReference type="Pfam" id="PF00094">
    <property type="entry name" value="VWD"/>
    <property type="match status" value="1"/>
</dbReference>
<keyword evidence="2" id="KW-0449">Lipoprotein</keyword>
<dbReference type="PANTHER" id="PTHR37860">
    <property type="entry name" value="AGAP008810-PA"/>
    <property type="match status" value="1"/>
</dbReference>
<accession>A0A224YRJ6</accession>
<dbReference type="AlphaFoldDB" id="A0A224YRJ6"/>
<feature type="domain" description="VWFD" evidence="1">
    <location>
        <begin position="24"/>
        <end position="193"/>
    </location>
</feature>